<dbReference type="InterPro" id="IPR029058">
    <property type="entry name" value="AB_hydrolase_fold"/>
</dbReference>
<feature type="domain" description="Serine aminopeptidase S33" evidence="2">
    <location>
        <begin position="96"/>
        <end position="331"/>
    </location>
</feature>
<name>A0A9W7GDJ3_9STRA</name>
<dbReference type="EMBL" id="BRYA01000168">
    <property type="protein sequence ID" value="GMI42273.1"/>
    <property type="molecule type" value="Genomic_DNA"/>
</dbReference>
<reference evidence="4" key="1">
    <citation type="journal article" date="2023" name="Commun. Biol.">
        <title>Genome analysis of Parmales, the sister group of diatoms, reveals the evolutionary specialization of diatoms from phago-mixotrophs to photoautotrophs.</title>
        <authorList>
            <person name="Ban H."/>
            <person name="Sato S."/>
            <person name="Yoshikawa S."/>
            <person name="Yamada K."/>
            <person name="Nakamura Y."/>
            <person name="Ichinomiya M."/>
            <person name="Sato N."/>
            <person name="Blanc-Mathieu R."/>
            <person name="Endo H."/>
            <person name="Kuwata A."/>
            <person name="Ogata H."/>
        </authorList>
    </citation>
    <scope>NUCLEOTIDE SEQUENCE [LARGE SCALE GENOMIC DNA]</scope>
</reference>
<evidence type="ECO:0000313" key="4">
    <source>
        <dbReference type="Proteomes" id="UP001165065"/>
    </source>
</evidence>
<feature type="compositionally biased region" description="Basic and acidic residues" evidence="1">
    <location>
        <begin position="24"/>
        <end position="35"/>
    </location>
</feature>
<gene>
    <name evidence="3" type="ORF">TrCOL_g4145</name>
</gene>
<dbReference type="Proteomes" id="UP001165065">
    <property type="component" value="Unassembled WGS sequence"/>
</dbReference>
<dbReference type="Gene3D" id="3.40.50.1820">
    <property type="entry name" value="alpha/beta hydrolase"/>
    <property type="match status" value="1"/>
</dbReference>
<dbReference type="AlphaFoldDB" id="A0A9W7GDJ3"/>
<dbReference type="InterPro" id="IPR022742">
    <property type="entry name" value="Hydrolase_4"/>
</dbReference>
<organism evidence="3 4">
    <name type="scientific">Triparma columacea</name>
    <dbReference type="NCBI Taxonomy" id="722753"/>
    <lineage>
        <taxon>Eukaryota</taxon>
        <taxon>Sar</taxon>
        <taxon>Stramenopiles</taxon>
        <taxon>Ochrophyta</taxon>
        <taxon>Bolidophyceae</taxon>
        <taxon>Parmales</taxon>
        <taxon>Triparmaceae</taxon>
        <taxon>Triparma</taxon>
    </lineage>
</organism>
<keyword evidence="4" id="KW-1185">Reference proteome</keyword>
<comment type="caution">
    <text evidence="3">The sequence shown here is derived from an EMBL/GenBank/DDBJ whole genome shotgun (WGS) entry which is preliminary data.</text>
</comment>
<sequence length="385" mass="44032">MPQPKRAPSFHDEKHNVHKPRRASKQDGQEIHETSGDWAESTNDSHWGFDSEPPYWVKEAKGLANSGVLMNPDKYFISRNTGLKIHYRTYMKSTHNRHVFLFHGINDHCNKYSYQCLAREVRESGCTMHGMDMQAHGHSQEFDVQYIGHWTELVDDAVQWVQLVMKEQPESHTFQFVSNGTGGAIALKLQAMLQDSNDEFGKLGDRFRGHYAMSPLIIPPQINPIRLCCIESLLCCFKDSMELSTWLSPARKIKKCPWEVYQTRKLFFLETHSDPLQWDTKTPLQTTKTLIDFAAHIRSTMHLISSPIKVVHGTLDGLLPISGSEDLAGSVAFGRGKKRDEILWKLVDEKHLVLSGNYGEEIAEDICTWLKKYSNKTEHLANPVV</sequence>
<protein>
    <recommendedName>
        <fullName evidence="2">Serine aminopeptidase S33 domain-containing protein</fullName>
    </recommendedName>
</protein>
<dbReference type="Pfam" id="PF12146">
    <property type="entry name" value="Hydrolase_4"/>
    <property type="match status" value="1"/>
</dbReference>
<dbReference type="InterPro" id="IPR051044">
    <property type="entry name" value="MAG_DAG_Lipase"/>
</dbReference>
<evidence type="ECO:0000256" key="1">
    <source>
        <dbReference type="SAM" id="MobiDB-lite"/>
    </source>
</evidence>
<dbReference type="OrthoDB" id="2498029at2759"/>
<accession>A0A9W7GDJ3</accession>
<proteinExistence type="predicted"/>
<evidence type="ECO:0000313" key="3">
    <source>
        <dbReference type="EMBL" id="GMI42273.1"/>
    </source>
</evidence>
<feature type="region of interest" description="Disordered" evidence="1">
    <location>
        <begin position="1"/>
        <end position="44"/>
    </location>
</feature>
<evidence type="ECO:0000259" key="2">
    <source>
        <dbReference type="Pfam" id="PF12146"/>
    </source>
</evidence>
<dbReference type="SUPFAM" id="SSF53474">
    <property type="entry name" value="alpha/beta-Hydrolases"/>
    <property type="match status" value="1"/>
</dbReference>
<dbReference type="PANTHER" id="PTHR11614">
    <property type="entry name" value="PHOSPHOLIPASE-RELATED"/>
    <property type="match status" value="1"/>
</dbReference>